<evidence type="ECO:0000256" key="8">
    <source>
        <dbReference type="SAM" id="Coils"/>
    </source>
</evidence>
<evidence type="ECO:0000256" key="5">
    <source>
        <dbReference type="ARBA" id="ARBA00022771"/>
    </source>
</evidence>
<protein>
    <submittedName>
        <fullName evidence="11">NFX1-type zinc finger-containing protein 1</fullName>
    </submittedName>
</protein>
<dbReference type="GO" id="GO:0031048">
    <property type="term" value="P:regulatory ncRNA-mediated heterochromatin formation"/>
    <property type="evidence" value="ECO:0007669"/>
    <property type="project" value="TreeGrafter"/>
</dbReference>
<dbReference type="GO" id="GO:0008270">
    <property type="term" value="F:zinc ion binding"/>
    <property type="evidence" value="ECO:0007669"/>
    <property type="project" value="UniProtKB-KW"/>
</dbReference>
<keyword evidence="7" id="KW-0391">Immunity</keyword>
<dbReference type="InterPro" id="IPR047187">
    <property type="entry name" value="SF1_C_Upf1"/>
</dbReference>
<evidence type="ECO:0000313" key="12">
    <source>
        <dbReference type="Proteomes" id="UP001163046"/>
    </source>
</evidence>
<dbReference type="PANTHER" id="PTHR10887:SF341">
    <property type="entry name" value="NFX1-TYPE ZINC FINGER-CONTAINING PROTEIN 1"/>
    <property type="match status" value="1"/>
</dbReference>
<evidence type="ECO:0000256" key="2">
    <source>
        <dbReference type="ARBA" id="ARBA00022490"/>
    </source>
</evidence>
<dbReference type="InterPro" id="IPR057373">
    <property type="entry name" value="ZNFX1"/>
</dbReference>
<evidence type="ECO:0000256" key="9">
    <source>
        <dbReference type="SAM" id="MobiDB-lite"/>
    </source>
</evidence>
<dbReference type="InterPro" id="IPR045055">
    <property type="entry name" value="DNA2/NAM7-like"/>
</dbReference>
<sequence>MERNNFGRGRGRGRGRSRPPNTNTGAGGHSRMQSQERQQVGRQRSGPRLGYRKLQELQSTEPSEIAVNLLHCRESFEMLVNAEEIKEDWMTLLVEILGKMCRTHMVQNLIVAMSICKGSAFMRIHLPKYILNLPMIHEEMESQSQFTVLVECLVAFFKEWLVRFPRSFSSDIPIDHLGGILKDIDVKGVVELRKEVEMLLVKRRELIGEERKMTQAPVKTKRQEVEPPPPDDFKGISIYPNEEEIRSEEKPFLRRNKTEKTEKYKDLNDYLDVQFRLLREDFVAPLREGIREITKKIPKDDRSQNLYIYENVEIMNTVCTRAGIVHCIHLEMKNLRRIPWEHSKRLLFGSFLCLSKDNFKTMLFATVANRKPDDLRAGRLDIRFVDGLEATQRTRDKYVMVESPAYFESYRPILLQLKQITPETFPFQEYLVHCNSDVKLPQYLRGTKSRRQVQYDLGETLGVPDVDGANKVSICDSHAWPHVDDVNLNASQLESLKGALTKEFSVIQGPPGTGKTYVGLKIVRALLDNRHVWDAEKKSAMLMVCYTNHALDQFLEGVLTFQQTGIIRVGGRSSSASLQAFNLHEYTTSSDNKRRVKVEMTKCQDAIEKASVRLVNSKQNILTLKDLKQFVGWSHFEQLKAEENSFQLQGRSVTQSWLGLKHSRLGSSSQRNPPAESMRSESDTIDDANEDTEDGIEVDKDADIIQNQRLLGENQFQLVGGQDNAKQVKTQPSGLTKDHLKVLRGESKLQPLAPAMVANIQDIWSLAVEDRWRLYLFWLRIFQYNCQEDISRKSQQYENICKRFTEVRDYEELHALREAVVIGMTTTGAAKYRAILEEIKPTIVVVEEAAEVLEAHIITSLTKCTQHLILIGDHKQLRPNPTVYSLAKSYNLDVSLFERMVNSGMRCHQLSTQHRMRPEIARLMRFIYKDLQDHESVHKYENVKGVSKNIYFINHRFPEDESEINDKLKSHSNQHEAEYIAALCEYFILQGYAPQQITVLTMYTGQVLTLKKTMPKTKFEGVRVTAVDNFQGEENDIILLSLVRSNNQMKIGFLAVKNRVCVALSRAREGLYCIGNFALLAEKSELWKRIVKDMKEQDAIGESLELVCSNHPERMIHAKVADDFKKAPEGGCTLPCQFRLPCGHVCERVCHPDDSDHALYKCQKDCPMELCSEHQSRCNRKCHFGEDCPGCPVEMEKEIPTCGHTQIVPCGIPVETFMCQKKCLEFLPCGHLCPGKCWEECTSFQCLRIVKREFDCGHEIEKPCWELSERYQCEEPCRATLECEHPCVGNCSECKQGRMHVPCEADCERRRVCLHLCQEPCTKNCPPCPEKCENRCTHSKCPKKCMKSCTPCRERCSWICPHFKCTKLCCEKCNRPRCNEPCRKKLLRGSSSCNYHHPCIGLCGEPCPKLCRICHKDQVTEVFFGTEEDEDARFIELLDCGHVFEVTAMDYWMDKDGENDDIKLKECPKCKTSIRISYRYADIVKEKLADVELVKDRLNKEEQQYQALTEKLNRKTRSLVRKYPDIQQTKASSEIEQCEEQTYSDENTSSYDVLRSWLQQRKTMAELNTIENQVKLLEQIYKVREKIKTDLLRNTCYGVLTPPSTSQTDRMYLQAAGEVDEKLNHLEEDLMKFQISSQRLTDIRDEVICVSLLLKIRVVQCEIVKRSITLAFDKDEWLGKHGKQLVAGKKLSKQDADDVEATIKQIRRECGLEDLTPEERVMIVKAMDFSQGHWYKCPNGHIYAIGDCGGAMQQRSCPECGTIIGGMRHRLAQGNQVATEMDGAKYPAWSNQTNIQNYDPDELRRLEFE</sequence>
<dbReference type="InterPro" id="IPR027417">
    <property type="entry name" value="P-loop_NTPase"/>
</dbReference>
<dbReference type="PANTHER" id="PTHR10887">
    <property type="entry name" value="DNA2/NAM7 HELICASE FAMILY"/>
    <property type="match status" value="1"/>
</dbReference>
<feature type="region of interest" description="Disordered" evidence="9">
    <location>
        <begin position="664"/>
        <end position="692"/>
    </location>
</feature>
<dbReference type="GO" id="GO:0031380">
    <property type="term" value="C:nuclear RNA-directed RNA polymerase complex"/>
    <property type="evidence" value="ECO:0007669"/>
    <property type="project" value="TreeGrafter"/>
</dbReference>
<keyword evidence="2" id="KW-0963">Cytoplasm</keyword>
<dbReference type="Pfam" id="PF20173">
    <property type="entry name" value="ZnF_RZ-type"/>
    <property type="match status" value="1"/>
</dbReference>
<evidence type="ECO:0000256" key="3">
    <source>
        <dbReference type="ARBA" id="ARBA00022723"/>
    </source>
</evidence>
<dbReference type="CDD" id="cd17936">
    <property type="entry name" value="EEXXEc_NFX1"/>
    <property type="match status" value="1"/>
</dbReference>
<gene>
    <name evidence="11" type="primary">ZNFX1_25</name>
    <name evidence="11" type="ORF">OS493_018742</name>
</gene>
<dbReference type="SUPFAM" id="SSF52540">
    <property type="entry name" value="P-loop containing nucleoside triphosphate hydrolases"/>
    <property type="match status" value="1"/>
</dbReference>
<accession>A0A9X0D460</accession>
<organism evidence="11 12">
    <name type="scientific">Desmophyllum pertusum</name>
    <dbReference type="NCBI Taxonomy" id="174260"/>
    <lineage>
        <taxon>Eukaryota</taxon>
        <taxon>Metazoa</taxon>
        <taxon>Cnidaria</taxon>
        <taxon>Anthozoa</taxon>
        <taxon>Hexacorallia</taxon>
        <taxon>Scleractinia</taxon>
        <taxon>Caryophylliina</taxon>
        <taxon>Caryophylliidae</taxon>
        <taxon>Desmophyllum</taxon>
    </lineage>
</organism>
<feature type="domain" description="RZ-type" evidence="10">
    <location>
        <begin position="1715"/>
        <end position="1784"/>
    </location>
</feature>
<keyword evidence="4" id="KW-0677">Repeat</keyword>
<dbReference type="Pfam" id="PF13086">
    <property type="entry name" value="AAA_11"/>
    <property type="match status" value="1"/>
</dbReference>
<evidence type="ECO:0000259" key="10">
    <source>
        <dbReference type="PROSITE" id="PS51981"/>
    </source>
</evidence>
<feature type="compositionally biased region" description="Acidic residues" evidence="9">
    <location>
        <begin position="683"/>
        <end position="692"/>
    </location>
</feature>
<proteinExistence type="predicted"/>
<dbReference type="CDD" id="cd18808">
    <property type="entry name" value="SF1_C_Upf1"/>
    <property type="match status" value="1"/>
</dbReference>
<dbReference type="InterPro" id="IPR046439">
    <property type="entry name" value="ZF_RZ_dom"/>
</dbReference>
<keyword evidence="6" id="KW-0862">Zinc</keyword>
<evidence type="ECO:0000256" key="1">
    <source>
        <dbReference type="ARBA" id="ARBA00004496"/>
    </source>
</evidence>
<keyword evidence="3" id="KW-0479">Metal-binding</keyword>
<dbReference type="OrthoDB" id="2423195at2759"/>
<dbReference type="SMART" id="SM00438">
    <property type="entry name" value="ZnF_NFX"/>
    <property type="match status" value="4"/>
</dbReference>
<feature type="region of interest" description="Disordered" evidence="9">
    <location>
        <begin position="1"/>
        <end position="51"/>
    </location>
</feature>
<keyword evidence="5" id="KW-0863">Zinc-finger</keyword>
<keyword evidence="12" id="KW-1185">Reference proteome</keyword>
<keyword evidence="8" id="KW-0175">Coiled coil</keyword>
<dbReference type="Proteomes" id="UP001163046">
    <property type="component" value="Unassembled WGS sequence"/>
</dbReference>
<evidence type="ECO:0000256" key="7">
    <source>
        <dbReference type="ARBA" id="ARBA00022859"/>
    </source>
</evidence>
<name>A0A9X0D460_9CNID</name>
<dbReference type="Pfam" id="PF13087">
    <property type="entry name" value="AAA_12"/>
    <property type="match status" value="1"/>
</dbReference>
<reference evidence="11" key="1">
    <citation type="submission" date="2023-01" db="EMBL/GenBank/DDBJ databases">
        <title>Genome assembly of the deep-sea coral Lophelia pertusa.</title>
        <authorList>
            <person name="Herrera S."/>
            <person name="Cordes E."/>
        </authorList>
    </citation>
    <scope>NUCLEOTIDE SEQUENCE</scope>
    <source>
        <strain evidence="11">USNM1676648</strain>
        <tissue evidence="11">Polyp</tissue>
    </source>
</reference>
<feature type="coiled-coil region" evidence="8">
    <location>
        <begin position="1481"/>
        <end position="1518"/>
    </location>
</feature>
<evidence type="ECO:0000256" key="6">
    <source>
        <dbReference type="ARBA" id="ARBA00022833"/>
    </source>
</evidence>
<evidence type="ECO:0000256" key="4">
    <source>
        <dbReference type="ARBA" id="ARBA00022737"/>
    </source>
</evidence>
<comment type="caution">
    <text evidence="11">The sequence shown here is derived from an EMBL/GenBank/DDBJ whole genome shotgun (WGS) entry which is preliminary data.</text>
</comment>
<dbReference type="EMBL" id="MU825883">
    <property type="protein sequence ID" value="KAJ7385048.1"/>
    <property type="molecule type" value="Genomic_DNA"/>
</dbReference>
<dbReference type="InterPro" id="IPR000967">
    <property type="entry name" value="Znf_NFX1"/>
</dbReference>
<dbReference type="GO" id="GO:0002376">
    <property type="term" value="P:immune system process"/>
    <property type="evidence" value="ECO:0007669"/>
    <property type="project" value="UniProtKB-KW"/>
</dbReference>
<dbReference type="CDD" id="cd06008">
    <property type="entry name" value="NF-X1-zinc-finger"/>
    <property type="match status" value="1"/>
</dbReference>
<dbReference type="Gene3D" id="3.40.50.300">
    <property type="entry name" value="P-loop containing nucleotide triphosphate hydrolases"/>
    <property type="match status" value="3"/>
</dbReference>
<comment type="subcellular location">
    <subcellularLocation>
        <location evidence="1">Cytoplasm</location>
    </subcellularLocation>
</comment>
<dbReference type="InterPro" id="IPR041677">
    <property type="entry name" value="DNA2/NAM7_AAA_11"/>
</dbReference>
<dbReference type="Pfam" id="PF25396">
    <property type="entry name" value="ZNFX1"/>
    <property type="match status" value="1"/>
</dbReference>
<feature type="compositionally biased region" description="Polar residues" evidence="9">
    <location>
        <begin position="31"/>
        <end position="42"/>
    </location>
</feature>
<dbReference type="FunFam" id="3.40.50.300:FF:000742">
    <property type="entry name" value="NFX1-type zinc finger-containing protein 1"/>
    <property type="match status" value="1"/>
</dbReference>
<dbReference type="GO" id="GO:0004386">
    <property type="term" value="F:helicase activity"/>
    <property type="evidence" value="ECO:0007669"/>
    <property type="project" value="InterPro"/>
</dbReference>
<dbReference type="InterPro" id="IPR041679">
    <property type="entry name" value="DNA2/NAM7-like_C"/>
</dbReference>
<dbReference type="PROSITE" id="PS51981">
    <property type="entry name" value="ZF_RZ"/>
    <property type="match status" value="1"/>
</dbReference>
<evidence type="ECO:0000313" key="11">
    <source>
        <dbReference type="EMBL" id="KAJ7385048.1"/>
    </source>
</evidence>
<dbReference type="GO" id="GO:0005737">
    <property type="term" value="C:cytoplasm"/>
    <property type="evidence" value="ECO:0007669"/>
    <property type="project" value="UniProtKB-SubCell"/>
</dbReference>